<accession>A0A7W4DCT1</accession>
<dbReference type="AlphaFoldDB" id="A0A7W4DCT1"/>
<gene>
    <name evidence="2" type="ORF">H3H45_13420</name>
</gene>
<feature type="transmembrane region" description="Helical" evidence="1">
    <location>
        <begin position="136"/>
        <end position="159"/>
    </location>
</feature>
<dbReference type="Proteomes" id="UP000581189">
    <property type="component" value="Unassembled WGS sequence"/>
</dbReference>
<keyword evidence="3" id="KW-1185">Reference proteome</keyword>
<evidence type="ECO:0000313" key="2">
    <source>
        <dbReference type="EMBL" id="MBB1520247.1"/>
    </source>
</evidence>
<keyword evidence="1" id="KW-1133">Transmembrane helix</keyword>
<evidence type="ECO:0008006" key="4">
    <source>
        <dbReference type="Google" id="ProtNLM"/>
    </source>
</evidence>
<proteinExistence type="predicted"/>
<protein>
    <recommendedName>
        <fullName evidence="4">ABC-2 family transporter protein</fullName>
    </recommendedName>
</protein>
<keyword evidence="1" id="KW-0812">Transmembrane</keyword>
<reference evidence="2 3" key="1">
    <citation type="submission" date="2020-08" db="EMBL/GenBank/DDBJ databases">
        <authorList>
            <person name="Kim C.M."/>
        </authorList>
    </citation>
    <scope>NUCLEOTIDE SEQUENCE [LARGE SCALE GENOMIC DNA]</scope>
    <source>
        <strain evidence="2 3">SR9</strain>
    </source>
</reference>
<organism evidence="2 3">
    <name type="scientific">Aquipseudomonas guryensis</name>
    <dbReference type="NCBI Taxonomy" id="2759165"/>
    <lineage>
        <taxon>Bacteria</taxon>
        <taxon>Pseudomonadati</taxon>
        <taxon>Pseudomonadota</taxon>
        <taxon>Gammaproteobacteria</taxon>
        <taxon>Pseudomonadales</taxon>
        <taxon>Pseudomonadaceae</taxon>
        <taxon>Aquipseudomonas</taxon>
    </lineage>
</organism>
<name>A0A7W4DCT1_9GAMM</name>
<dbReference type="EMBL" id="JACJFN010000003">
    <property type="protein sequence ID" value="MBB1520247.1"/>
    <property type="molecule type" value="Genomic_DNA"/>
</dbReference>
<sequence>MSGQFSGRQPATVALDVGLSLIRIVLPVLGVLMLQELFSREFERRYFLASLAYPRPRYHFLLGRLAALVGLLAILLVVLAAALAAIVVWVGQGYGQATPVSLGLPYWFTIAFILLDLFVLLALGTLLAVVASTPSFVIVGTLGFMLIARSFSAIIALLWQDGWLVSNAETYSNSLGLLSYLLPDLGALDVRMIALYGQMGLLPGDWPWLIVSSLAYAGGFLALAVWALNRKRFA</sequence>
<evidence type="ECO:0000256" key="1">
    <source>
        <dbReference type="SAM" id="Phobius"/>
    </source>
</evidence>
<feature type="transmembrane region" description="Helical" evidence="1">
    <location>
        <begin position="65"/>
        <end position="92"/>
    </location>
</feature>
<feature type="transmembrane region" description="Helical" evidence="1">
    <location>
        <begin position="206"/>
        <end position="228"/>
    </location>
</feature>
<comment type="caution">
    <text evidence="2">The sequence shown here is derived from an EMBL/GenBank/DDBJ whole genome shotgun (WGS) entry which is preliminary data.</text>
</comment>
<dbReference type="Pfam" id="PF12679">
    <property type="entry name" value="ABC2_membrane_2"/>
    <property type="match status" value="1"/>
</dbReference>
<feature type="transmembrane region" description="Helical" evidence="1">
    <location>
        <begin position="104"/>
        <end position="129"/>
    </location>
</feature>
<keyword evidence="1" id="KW-0472">Membrane</keyword>
<feature type="transmembrane region" description="Helical" evidence="1">
    <location>
        <begin position="20"/>
        <end position="38"/>
    </location>
</feature>
<evidence type="ECO:0000313" key="3">
    <source>
        <dbReference type="Proteomes" id="UP000581189"/>
    </source>
</evidence>